<accession>A0A0N4XU49</accession>
<name>A0A0N4XU49_NIPBR</name>
<dbReference type="WBParaSite" id="NBR_0000620601-mRNA-1">
    <property type="protein sequence ID" value="NBR_0000620601-mRNA-1"/>
    <property type="gene ID" value="NBR_0000620601"/>
</dbReference>
<evidence type="ECO:0000313" key="2">
    <source>
        <dbReference type="Proteomes" id="UP000271162"/>
    </source>
</evidence>
<dbReference type="STRING" id="27835.A0A0N4XU49"/>
<proteinExistence type="predicted"/>
<evidence type="ECO:0000313" key="1">
    <source>
        <dbReference type="EMBL" id="VDL69796.1"/>
    </source>
</evidence>
<keyword evidence="2" id="KW-1185">Reference proteome</keyword>
<dbReference type="Proteomes" id="UP000271162">
    <property type="component" value="Unassembled WGS sequence"/>
</dbReference>
<protein>
    <submittedName>
        <fullName evidence="3">NYN domain-containing protein</fullName>
    </submittedName>
</protein>
<organism evidence="3">
    <name type="scientific">Nippostrongylus brasiliensis</name>
    <name type="common">Rat hookworm</name>
    <dbReference type="NCBI Taxonomy" id="27835"/>
    <lineage>
        <taxon>Eukaryota</taxon>
        <taxon>Metazoa</taxon>
        <taxon>Ecdysozoa</taxon>
        <taxon>Nematoda</taxon>
        <taxon>Chromadorea</taxon>
        <taxon>Rhabditida</taxon>
        <taxon>Rhabditina</taxon>
        <taxon>Rhabditomorpha</taxon>
        <taxon>Strongyloidea</taxon>
        <taxon>Heligmosomidae</taxon>
        <taxon>Nippostrongylus</taxon>
    </lineage>
</organism>
<dbReference type="Gene3D" id="3.40.50.1000">
    <property type="entry name" value="HAD superfamily/HAD-like"/>
    <property type="match status" value="1"/>
</dbReference>
<evidence type="ECO:0000313" key="3">
    <source>
        <dbReference type="WBParaSite" id="NBR_0000620601-mRNA-1"/>
    </source>
</evidence>
<dbReference type="AlphaFoldDB" id="A0A0N4XU49"/>
<dbReference type="EMBL" id="UYSL01019785">
    <property type="protein sequence ID" value="VDL69796.1"/>
    <property type="molecule type" value="Genomic_DNA"/>
</dbReference>
<reference evidence="1 2" key="2">
    <citation type="submission" date="2018-11" db="EMBL/GenBank/DDBJ databases">
        <authorList>
            <consortium name="Pathogen Informatics"/>
        </authorList>
    </citation>
    <scope>NUCLEOTIDE SEQUENCE [LARGE SCALE GENOMIC DNA]</scope>
</reference>
<dbReference type="InterPro" id="IPR023214">
    <property type="entry name" value="HAD_sf"/>
</dbReference>
<reference evidence="3" key="1">
    <citation type="submission" date="2017-02" db="UniProtKB">
        <authorList>
            <consortium name="WormBaseParasite"/>
        </authorList>
    </citation>
    <scope>IDENTIFICATION</scope>
</reference>
<sequence>MGLEAIKTLYVIGDNPMSDVLGAKLFDRYLRHGGRGRFDHLDLDLLEESDPPEPVSMLLEELSPGEQTALKQPDFVENDLYSAVQLIVSREKFRF</sequence>
<gene>
    <name evidence="1" type="ORF">NBR_LOCUS6207</name>
</gene>